<reference evidence="1" key="1">
    <citation type="submission" date="2021-01" db="EMBL/GenBank/DDBJ databases">
        <title>Whole genome shotgun sequence of Rhizocola hellebori NBRC 109834.</title>
        <authorList>
            <person name="Komaki H."/>
            <person name="Tamura T."/>
        </authorList>
    </citation>
    <scope>NUCLEOTIDE SEQUENCE</scope>
    <source>
        <strain evidence="1">NBRC 109834</strain>
    </source>
</reference>
<protein>
    <recommendedName>
        <fullName evidence="3">Histidine phosphatase family protein</fullName>
    </recommendedName>
</protein>
<keyword evidence="2" id="KW-1185">Reference proteome</keyword>
<sequence>MLVVVRHAMPVVEPLMLPDRWVLSDEGRAAAGRLVFPQGATLVASGEPKAIQTLEHAGPVISDTRFNEVHRVEAFGDDFRVVRRAYVDGVDHPDWERRAEVVARFDEAIASYPDRPLVVASHGMAMTVWLTARIGLDDPGEFWADLRLPDALAIDLDARSWSRLTPQ</sequence>
<dbReference type="Gene3D" id="3.40.50.1240">
    <property type="entry name" value="Phosphoglycerate mutase-like"/>
    <property type="match status" value="1"/>
</dbReference>
<name>A0A8J3Q9H0_9ACTN</name>
<evidence type="ECO:0000313" key="1">
    <source>
        <dbReference type="EMBL" id="GIH06618.1"/>
    </source>
</evidence>
<evidence type="ECO:0008006" key="3">
    <source>
        <dbReference type="Google" id="ProtNLM"/>
    </source>
</evidence>
<dbReference type="Proteomes" id="UP000612899">
    <property type="component" value="Unassembled WGS sequence"/>
</dbReference>
<dbReference type="RefSeq" id="WP_203910428.1">
    <property type="nucleotide sequence ID" value="NZ_BONY01000028.1"/>
</dbReference>
<dbReference type="AlphaFoldDB" id="A0A8J3Q9H0"/>
<comment type="caution">
    <text evidence="1">The sequence shown here is derived from an EMBL/GenBank/DDBJ whole genome shotgun (WGS) entry which is preliminary data.</text>
</comment>
<organism evidence="1 2">
    <name type="scientific">Rhizocola hellebori</name>
    <dbReference type="NCBI Taxonomy" id="1392758"/>
    <lineage>
        <taxon>Bacteria</taxon>
        <taxon>Bacillati</taxon>
        <taxon>Actinomycetota</taxon>
        <taxon>Actinomycetes</taxon>
        <taxon>Micromonosporales</taxon>
        <taxon>Micromonosporaceae</taxon>
        <taxon>Rhizocola</taxon>
    </lineage>
</organism>
<accession>A0A8J3Q9H0</accession>
<dbReference type="SUPFAM" id="SSF53254">
    <property type="entry name" value="Phosphoglycerate mutase-like"/>
    <property type="match status" value="1"/>
</dbReference>
<dbReference type="InterPro" id="IPR029033">
    <property type="entry name" value="His_PPase_superfam"/>
</dbReference>
<gene>
    <name evidence="1" type="ORF">Rhe02_46850</name>
</gene>
<evidence type="ECO:0000313" key="2">
    <source>
        <dbReference type="Proteomes" id="UP000612899"/>
    </source>
</evidence>
<proteinExistence type="predicted"/>
<dbReference type="EMBL" id="BONY01000028">
    <property type="protein sequence ID" value="GIH06618.1"/>
    <property type="molecule type" value="Genomic_DNA"/>
</dbReference>